<name>A0AAN8MRT0_9PEZI</name>
<dbReference type="Proteomes" id="UP001313282">
    <property type="component" value="Unassembled WGS sequence"/>
</dbReference>
<dbReference type="EMBL" id="JAVHNR010000003">
    <property type="protein sequence ID" value="KAK6347434.1"/>
    <property type="molecule type" value="Genomic_DNA"/>
</dbReference>
<accession>A0AAN8MRT0</accession>
<gene>
    <name evidence="2" type="ORF">TWF718_005275</name>
</gene>
<proteinExistence type="predicted"/>
<dbReference type="InterPro" id="IPR036047">
    <property type="entry name" value="F-box-like_dom_sf"/>
</dbReference>
<dbReference type="PROSITE" id="PS50181">
    <property type="entry name" value="FBOX"/>
    <property type="match status" value="1"/>
</dbReference>
<dbReference type="Gene3D" id="1.20.1280.50">
    <property type="match status" value="1"/>
</dbReference>
<dbReference type="CDD" id="cd09917">
    <property type="entry name" value="F-box_SF"/>
    <property type="match status" value="1"/>
</dbReference>
<evidence type="ECO:0000259" key="1">
    <source>
        <dbReference type="PROSITE" id="PS50181"/>
    </source>
</evidence>
<feature type="domain" description="F-box" evidence="1">
    <location>
        <begin position="1"/>
        <end position="46"/>
    </location>
</feature>
<protein>
    <recommendedName>
        <fullName evidence="1">F-box domain-containing protein</fullName>
    </recommendedName>
</protein>
<evidence type="ECO:0000313" key="3">
    <source>
        <dbReference type="Proteomes" id="UP001313282"/>
    </source>
</evidence>
<reference evidence="2 3" key="1">
    <citation type="submission" date="2019-10" db="EMBL/GenBank/DDBJ databases">
        <authorList>
            <person name="Palmer J.M."/>
        </authorList>
    </citation>
    <scope>NUCLEOTIDE SEQUENCE [LARGE SCALE GENOMIC DNA]</scope>
    <source>
        <strain evidence="2 3">TWF718</strain>
    </source>
</reference>
<sequence length="327" mass="37959">MPLDSLPTTIHRRILSFLPWQSHIPVSNVCQFWNDLLSEDQFKLKRYSFLNASEVIVHQILVNPCIGFKVRFDECGPRGALVGMDFYTTEFAKTRGKSALLRAMARTLAGEYSCFLKDPLFPKFRGEVEDPKDPATDMTTTITAKKPNKLKRHNKADRNKKNKTFLDENNNVSTRWPMSIRIGILNDPNSPADDLVNINLAEGSKNRDLTVGELLQGIAEAVTATGPRKKLDYISFELEMWQWLPQHHFGIIRKTNDPFVHHPLMRELRTLVKPGWRGKRARLAWRLKNAAKKFVEMQKWKDKKEEAREREILYHMKNVHLGRKRLT</sequence>
<organism evidence="2 3">
    <name type="scientific">Orbilia javanica</name>
    <dbReference type="NCBI Taxonomy" id="47235"/>
    <lineage>
        <taxon>Eukaryota</taxon>
        <taxon>Fungi</taxon>
        <taxon>Dikarya</taxon>
        <taxon>Ascomycota</taxon>
        <taxon>Pezizomycotina</taxon>
        <taxon>Orbiliomycetes</taxon>
        <taxon>Orbiliales</taxon>
        <taxon>Orbiliaceae</taxon>
        <taxon>Orbilia</taxon>
    </lineage>
</organism>
<dbReference type="SMART" id="SM00256">
    <property type="entry name" value="FBOX"/>
    <property type="match status" value="1"/>
</dbReference>
<evidence type="ECO:0000313" key="2">
    <source>
        <dbReference type="EMBL" id="KAK6347434.1"/>
    </source>
</evidence>
<dbReference type="SUPFAM" id="SSF81383">
    <property type="entry name" value="F-box domain"/>
    <property type="match status" value="1"/>
</dbReference>
<comment type="caution">
    <text evidence="2">The sequence shown here is derived from an EMBL/GenBank/DDBJ whole genome shotgun (WGS) entry which is preliminary data.</text>
</comment>
<keyword evidence="3" id="KW-1185">Reference proteome</keyword>
<dbReference type="AlphaFoldDB" id="A0AAN8MRT0"/>
<dbReference type="InterPro" id="IPR001810">
    <property type="entry name" value="F-box_dom"/>
</dbReference>